<evidence type="ECO:0000313" key="2">
    <source>
        <dbReference type="Proteomes" id="UP001320706"/>
    </source>
</evidence>
<dbReference type="Proteomes" id="UP001320706">
    <property type="component" value="Unassembled WGS sequence"/>
</dbReference>
<keyword evidence="2" id="KW-1185">Reference proteome</keyword>
<gene>
    <name evidence="1" type="ORF">M8818_005187</name>
</gene>
<protein>
    <submittedName>
        <fullName evidence="1">Uncharacterized protein</fullName>
    </submittedName>
</protein>
<comment type="caution">
    <text evidence="1">The sequence shown here is derived from an EMBL/GenBank/DDBJ whole genome shotgun (WGS) entry which is preliminary data.</text>
</comment>
<organism evidence="1 2">
    <name type="scientific">Zalaria obscura</name>
    <dbReference type="NCBI Taxonomy" id="2024903"/>
    <lineage>
        <taxon>Eukaryota</taxon>
        <taxon>Fungi</taxon>
        <taxon>Dikarya</taxon>
        <taxon>Ascomycota</taxon>
        <taxon>Pezizomycotina</taxon>
        <taxon>Dothideomycetes</taxon>
        <taxon>Dothideomycetidae</taxon>
        <taxon>Dothideales</taxon>
        <taxon>Zalariaceae</taxon>
        <taxon>Zalaria</taxon>
    </lineage>
</organism>
<accession>A0ACC3S9N8</accession>
<name>A0ACC3S9N8_9PEZI</name>
<proteinExistence type="predicted"/>
<evidence type="ECO:0000313" key="1">
    <source>
        <dbReference type="EMBL" id="KAK8204342.1"/>
    </source>
</evidence>
<reference evidence="1" key="1">
    <citation type="submission" date="2024-02" db="EMBL/GenBank/DDBJ databases">
        <title>Metagenome Assembled Genome of Zalaria obscura JY119.</title>
        <authorList>
            <person name="Vighnesh L."/>
            <person name="Jagadeeshwari U."/>
            <person name="Venkata Ramana C."/>
            <person name="Sasikala C."/>
        </authorList>
    </citation>
    <scope>NUCLEOTIDE SEQUENCE</scope>
    <source>
        <strain evidence="1">JY119</strain>
    </source>
</reference>
<sequence>MPLRSPSAVLNFLAYHSPSPFLRSATRSFTRTTTMSSPLTLQSTLPLPNTTLTIPRLGFGVYQSHGPTCIQSCLTALKAGYRHIDTAQYYANESQVGDAVRQSGVARSDVFLTSKILSAGTDAEETYQKIIESVEKIDKGGYVDLFLIHSPSSGTAGRKLMWQALERAHTEGRLKAIGVSNFGAQHIEEMKSYAKVWPPHVNQIELHPWCQQKEAVAYCQKNGIVVEAYCPLVRNEKAEDKTLNAIADKYGKGTGQVLVRWSLQRGWVPLPKSDTPSRIEGNKDLYDFELSKEDMEKLDALDQGAKGAIVQAVSNDST</sequence>
<dbReference type="EMBL" id="JAMKPW020000028">
    <property type="protein sequence ID" value="KAK8204342.1"/>
    <property type="molecule type" value="Genomic_DNA"/>
</dbReference>